<gene>
    <name evidence="6" type="primary">rplE</name>
    <name evidence="10" type="ORF">EG856_03440</name>
</gene>
<dbReference type="HAMAP" id="MF_01333_B">
    <property type="entry name" value="Ribosomal_uL5_B"/>
    <property type="match status" value="1"/>
</dbReference>
<proteinExistence type="inferred from homology"/>
<dbReference type="RefSeq" id="WP_130429721.1">
    <property type="nucleotide sequence ID" value="NZ_CP034841.1"/>
</dbReference>
<feature type="domain" description="Large ribosomal subunit protein uL5 C-terminal" evidence="9">
    <location>
        <begin position="83"/>
        <end position="176"/>
    </location>
</feature>
<accession>A0A4P6MTB6</accession>
<keyword evidence="2 6" id="KW-0689">Ribosomal protein</keyword>
<dbReference type="Pfam" id="PF00281">
    <property type="entry name" value="Ribosomal_L5"/>
    <property type="match status" value="1"/>
</dbReference>
<evidence type="ECO:0000256" key="4">
    <source>
        <dbReference type="ARBA" id="ARBA00035245"/>
    </source>
</evidence>
<dbReference type="GO" id="GO:0006412">
    <property type="term" value="P:translation"/>
    <property type="evidence" value="ECO:0007669"/>
    <property type="project" value="UniProtKB-UniRule"/>
</dbReference>
<feature type="domain" description="Large ribosomal subunit protein uL5 N-terminal" evidence="8">
    <location>
        <begin position="24"/>
        <end position="79"/>
    </location>
</feature>
<dbReference type="PANTHER" id="PTHR11994">
    <property type="entry name" value="60S RIBOSOMAL PROTEIN L11-RELATED"/>
    <property type="match status" value="1"/>
</dbReference>
<evidence type="ECO:0000256" key="1">
    <source>
        <dbReference type="ARBA" id="ARBA00008553"/>
    </source>
</evidence>
<comment type="function">
    <text evidence="6">This is 1 of the proteins that bind and probably mediate the attachment of the 5S RNA into the large ribosomal subunit, where it forms part of the central protuberance. In the 70S ribosome it contacts protein S13 of the 30S subunit (bridge B1b), connecting the 2 subunits; this bridge is implicated in subunit movement. Contacts the P site tRNA; the 5S rRNA and some of its associated proteins might help stabilize positioning of ribosome-bound tRNAs.</text>
</comment>
<dbReference type="PIRSF" id="PIRSF002161">
    <property type="entry name" value="Ribosomal_L5"/>
    <property type="match status" value="1"/>
</dbReference>
<dbReference type="Proteomes" id="UP000289326">
    <property type="component" value="Chromosome"/>
</dbReference>
<evidence type="ECO:0000256" key="3">
    <source>
        <dbReference type="ARBA" id="ARBA00023274"/>
    </source>
</evidence>
<name>A0A4P6MTB6_9BACT</name>
<keyword evidence="11" id="KW-1185">Reference proteome</keyword>
<reference evidence="10 11" key="1">
    <citation type="submission" date="2019-01" db="EMBL/GenBank/DDBJ databases">
        <title>Complete sequence and annotation of the Mycoplasma phocirhinis strain 852T genome.</title>
        <authorList>
            <person name="Frasca S.Jr."/>
            <person name="Kutish G.F."/>
            <person name="Castellanos Gell J."/>
            <person name="Michaels D.L."/>
            <person name="Brown D.R."/>
        </authorList>
    </citation>
    <scope>NUCLEOTIDE SEQUENCE [LARGE SCALE GENOMIC DNA]</scope>
    <source>
        <strain evidence="10 11">852</strain>
    </source>
</reference>
<dbReference type="GO" id="GO:0000049">
    <property type="term" value="F:tRNA binding"/>
    <property type="evidence" value="ECO:0007669"/>
    <property type="project" value="UniProtKB-UniRule"/>
</dbReference>
<dbReference type="InterPro" id="IPR022803">
    <property type="entry name" value="Ribosomal_uL5_dom_sf"/>
</dbReference>
<dbReference type="GO" id="GO:0005840">
    <property type="term" value="C:ribosome"/>
    <property type="evidence" value="ECO:0007669"/>
    <property type="project" value="UniProtKB-KW"/>
</dbReference>
<keyword evidence="6" id="KW-0694">RNA-binding</keyword>
<dbReference type="SUPFAM" id="SSF55282">
    <property type="entry name" value="RL5-like"/>
    <property type="match status" value="1"/>
</dbReference>
<dbReference type="GO" id="GO:1990904">
    <property type="term" value="C:ribonucleoprotein complex"/>
    <property type="evidence" value="ECO:0007669"/>
    <property type="project" value="UniProtKB-KW"/>
</dbReference>
<dbReference type="GO" id="GO:0003735">
    <property type="term" value="F:structural constituent of ribosome"/>
    <property type="evidence" value="ECO:0007669"/>
    <property type="project" value="InterPro"/>
</dbReference>
<evidence type="ECO:0000313" key="11">
    <source>
        <dbReference type="Proteomes" id="UP000289326"/>
    </source>
</evidence>
<dbReference type="OrthoDB" id="9806626at2"/>
<evidence type="ECO:0000259" key="9">
    <source>
        <dbReference type="Pfam" id="PF00673"/>
    </source>
</evidence>
<comment type="similarity">
    <text evidence="1 6 7">Belongs to the universal ribosomal protein uL5 family.</text>
</comment>
<dbReference type="NCBIfam" id="NF000585">
    <property type="entry name" value="PRK00010.1"/>
    <property type="match status" value="1"/>
</dbReference>
<dbReference type="Gene3D" id="3.30.1440.10">
    <property type="match status" value="1"/>
</dbReference>
<dbReference type="InterPro" id="IPR020930">
    <property type="entry name" value="Ribosomal_uL5_bac-type"/>
</dbReference>
<dbReference type="InterPro" id="IPR031310">
    <property type="entry name" value="Ribosomal_uL5_N"/>
</dbReference>
<evidence type="ECO:0000313" key="10">
    <source>
        <dbReference type="EMBL" id="QBF34944.1"/>
    </source>
</evidence>
<dbReference type="InterPro" id="IPR002132">
    <property type="entry name" value="Ribosomal_uL5"/>
</dbReference>
<evidence type="ECO:0000259" key="8">
    <source>
        <dbReference type="Pfam" id="PF00281"/>
    </source>
</evidence>
<evidence type="ECO:0000256" key="7">
    <source>
        <dbReference type="RuleBase" id="RU003930"/>
    </source>
</evidence>
<keyword evidence="6" id="KW-0699">rRNA-binding</keyword>
<dbReference type="InterPro" id="IPR031309">
    <property type="entry name" value="Ribosomal_uL5_C"/>
</dbReference>
<evidence type="ECO:0000256" key="6">
    <source>
        <dbReference type="HAMAP-Rule" id="MF_01333"/>
    </source>
</evidence>
<keyword evidence="6" id="KW-0820">tRNA-binding</keyword>
<dbReference type="FunFam" id="3.30.1440.10:FF:000001">
    <property type="entry name" value="50S ribosomal protein L5"/>
    <property type="match status" value="1"/>
</dbReference>
<evidence type="ECO:0000256" key="5">
    <source>
        <dbReference type="ARBA" id="ARBA00058604"/>
    </source>
</evidence>
<dbReference type="Pfam" id="PF00673">
    <property type="entry name" value="Ribosomal_L5_C"/>
    <property type="match status" value="1"/>
</dbReference>
<organism evidence="10 11">
    <name type="scientific">Mycoplasmopsis phocirhinis</name>
    <dbReference type="NCBI Taxonomy" id="142650"/>
    <lineage>
        <taxon>Bacteria</taxon>
        <taxon>Bacillati</taxon>
        <taxon>Mycoplasmatota</taxon>
        <taxon>Mycoplasmoidales</taxon>
        <taxon>Metamycoplasmataceae</taxon>
        <taxon>Mycoplasmopsis</taxon>
    </lineage>
</organism>
<dbReference type="EMBL" id="CP034841">
    <property type="protein sequence ID" value="QBF34944.1"/>
    <property type="molecule type" value="Genomic_DNA"/>
</dbReference>
<sequence>MNLKKQYQSSIVPTLMEEFKFKSIMQVPRLEKIVLNMTAGKEVTNSKAIEEVLNELTLISSQKPLQTVARKSNASWKLREGMPMGGKVTLRRDRMWDFLEKLIHIAMPRIRDFRGANPKAFDGRGNYSLGIKEQIIFPEIDFDKIRRIKGLDVQLITSTNSDAQAKRLLELLGMRFVKGDK</sequence>
<dbReference type="GO" id="GO:0019843">
    <property type="term" value="F:rRNA binding"/>
    <property type="evidence" value="ECO:0007669"/>
    <property type="project" value="UniProtKB-UniRule"/>
</dbReference>
<dbReference type="AlphaFoldDB" id="A0A4P6MTB6"/>
<keyword evidence="3 6" id="KW-0687">Ribonucleoprotein</keyword>
<comment type="subunit">
    <text evidence="6">Part of the 50S ribosomal subunit; part of the 5S rRNA/L5/L18/L25 subcomplex. Contacts the 5S rRNA and the P site tRNA. Forms a bridge to the 30S subunit in the 70S ribosome.</text>
</comment>
<comment type="function">
    <text evidence="5">This is one of the proteins that bind and probably mediate the attachment of the 5S RNA into the large ribosomal subunit, where it forms part of the central protuberance. In the 70S ribosome it contacts protein S13 of the 30S subunit (bridge B1b), connecting the 2 subunits; this bridge is implicated in subunit movement. Contacts the P site tRNA; the 5S rRNA and some of its associated proteins might help stabilize positioning of ribosome-bound tRNAs.</text>
</comment>
<protein>
    <recommendedName>
        <fullName evidence="4 6">Large ribosomal subunit protein uL5</fullName>
    </recommendedName>
</protein>
<evidence type="ECO:0000256" key="2">
    <source>
        <dbReference type="ARBA" id="ARBA00022980"/>
    </source>
</evidence>
<dbReference type="KEGG" id="mphi:EG856_03440"/>